<gene>
    <name evidence="1" type="ORF">E5357_14565</name>
</gene>
<keyword evidence="1" id="KW-0482">Metalloprotease</keyword>
<keyword evidence="2" id="KW-1185">Reference proteome</keyword>
<keyword evidence="1" id="KW-0378">Hydrolase</keyword>
<evidence type="ECO:0000313" key="1">
    <source>
        <dbReference type="EMBL" id="TGX96894.1"/>
    </source>
</evidence>
<dbReference type="Proteomes" id="UP000307720">
    <property type="component" value="Unassembled WGS sequence"/>
</dbReference>
<keyword evidence="1" id="KW-0645">Protease</keyword>
<dbReference type="EMBL" id="SRZB01000044">
    <property type="protein sequence ID" value="TGX96894.1"/>
    <property type="molecule type" value="Genomic_DNA"/>
</dbReference>
<protein>
    <submittedName>
        <fullName evidence="1">CPBP family intramembrane metalloprotease</fullName>
    </submittedName>
</protein>
<accession>A0AC61QVY2</accession>
<proteinExistence type="predicted"/>
<comment type="caution">
    <text evidence="1">The sequence shown here is derived from an EMBL/GenBank/DDBJ whole genome shotgun (WGS) entry which is preliminary data.</text>
</comment>
<sequence length="255" mass="28221">MNKKQITVMAILTLVLAFMDISGLPAVLFVHFSLSDVTPYIISLLVNFLIIGFLAGLVLKSFGKDWPLGLHTPGLVEGLKKYAFAGVAAGIFSCVAFIIGLAPFDYKPSVWKILIEGVFYYFGVAIIEELYVRGLFLNIVDRIAHKKEHHAAIAIWVSSVVFGLGHIFGMIGMEPIVILFKVISTIGMGLYFGAIYKRTNNLWVPIILHGFIDICALPYCFTTFSGYKTISLIGLVIIYTLLGIYSIALMKTKKR</sequence>
<evidence type="ECO:0000313" key="2">
    <source>
        <dbReference type="Proteomes" id="UP000307720"/>
    </source>
</evidence>
<organism evidence="1 2">
    <name type="scientific">Hominisplanchenecus murintestinalis</name>
    <dbReference type="NCBI Taxonomy" id="2941517"/>
    <lineage>
        <taxon>Bacteria</taxon>
        <taxon>Bacillati</taxon>
        <taxon>Bacillota</taxon>
        <taxon>Clostridia</taxon>
        <taxon>Lachnospirales</taxon>
        <taxon>Lachnospiraceae</taxon>
        <taxon>Hominisplanchenecus</taxon>
    </lineage>
</organism>
<reference evidence="1" key="1">
    <citation type="submission" date="2019-04" db="EMBL/GenBank/DDBJ databases">
        <title>Microbes associate with the intestines of laboratory mice.</title>
        <authorList>
            <person name="Navarre W."/>
            <person name="Wong E."/>
            <person name="Huang K."/>
            <person name="Tropini C."/>
            <person name="Ng K."/>
            <person name="Yu B."/>
        </authorList>
    </citation>
    <scope>NUCLEOTIDE SEQUENCE</scope>
    <source>
        <strain evidence="1">NM72_1-8</strain>
    </source>
</reference>
<name>A0AC61QVY2_9FIRM</name>